<dbReference type="Pfam" id="PF00583">
    <property type="entry name" value="Acetyltransf_1"/>
    <property type="match status" value="1"/>
</dbReference>
<keyword evidence="2" id="KW-0012">Acyltransferase</keyword>
<comment type="caution">
    <text evidence="4">The sequence shown here is derived from an EMBL/GenBank/DDBJ whole genome shotgun (WGS) entry which is preliminary data.</text>
</comment>
<evidence type="ECO:0000313" key="4">
    <source>
        <dbReference type="EMBL" id="MET7029954.1"/>
    </source>
</evidence>
<evidence type="ECO:0000313" key="5">
    <source>
        <dbReference type="Proteomes" id="UP001549773"/>
    </source>
</evidence>
<dbReference type="Gene3D" id="3.40.630.30">
    <property type="match status" value="1"/>
</dbReference>
<dbReference type="SUPFAM" id="SSF55729">
    <property type="entry name" value="Acyl-CoA N-acyltransferases (Nat)"/>
    <property type="match status" value="1"/>
</dbReference>
<protein>
    <submittedName>
        <fullName evidence="4">GNAT family N-acetyltransferase</fullName>
    </submittedName>
</protein>
<evidence type="ECO:0000259" key="3">
    <source>
        <dbReference type="PROSITE" id="PS51186"/>
    </source>
</evidence>
<dbReference type="EMBL" id="JBEWYP010000006">
    <property type="protein sequence ID" value="MET7029954.1"/>
    <property type="molecule type" value="Genomic_DNA"/>
</dbReference>
<dbReference type="InterPro" id="IPR016181">
    <property type="entry name" value="Acyl_CoA_acyltransferase"/>
</dbReference>
<dbReference type="PROSITE" id="PS51186">
    <property type="entry name" value="GNAT"/>
    <property type="match status" value="1"/>
</dbReference>
<evidence type="ECO:0000256" key="1">
    <source>
        <dbReference type="ARBA" id="ARBA00022679"/>
    </source>
</evidence>
<proteinExistence type="predicted"/>
<dbReference type="Proteomes" id="UP001549773">
    <property type="component" value="Unassembled WGS sequence"/>
</dbReference>
<keyword evidence="1" id="KW-0808">Transferase</keyword>
<feature type="domain" description="N-acetyltransferase" evidence="3">
    <location>
        <begin position="1"/>
        <end position="188"/>
    </location>
</feature>
<accession>A0ABV2U075</accession>
<dbReference type="InterPro" id="IPR000182">
    <property type="entry name" value="GNAT_dom"/>
</dbReference>
<dbReference type="RefSeq" id="WP_354618753.1">
    <property type="nucleotide sequence ID" value="NZ_JBEWYP010000006.1"/>
</dbReference>
<dbReference type="InterPro" id="IPR050680">
    <property type="entry name" value="YpeA/RimI_acetyltransf"/>
</dbReference>
<gene>
    <name evidence="4" type="ORF">ABXZ32_11130</name>
</gene>
<keyword evidence="5" id="KW-1185">Reference proteome</keyword>
<sequence>MKIRKATSKDAESIATLLMLVLEKMIYKFIGETDYTKAKEFLAYFLQKEHNQYSFRNCYVAEIDNEIIGVVNLYNGAELYELRQPILDHIAEHYASGLHIEDETQTGEYYIDTIAINKSVQGKGVGSKLLNHLINLYVFQQQQTLGLLVDENNPKAKKLYLKMGFECVGTKSLLGHHLDHLQIKRELANTNKTSFSLS</sequence>
<reference evidence="4 5" key="1">
    <citation type="submission" date="2024-07" db="EMBL/GenBank/DDBJ databases">
        <title>The genome sequence of type strain Sediminicola luteus GDMCC 1.2596T.</title>
        <authorList>
            <person name="Liu Y."/>
        </authorList>
    </citation>
    <scope>NUCLEOTIDE SEQUENCE [LARGE SCALE GENOMIC DNA]</scope>
    <source>
        <strain evidence="4 5">GDMCC 1.2596</strain>
    </source>
</reference>
<name>A0ABV2U075_9FLAO</name>
<dbReference type="PANTHER" id="PTHR43420">
    <property type="entry name" value="ACETYLTRANSFERASE"/>
    <property type="match status" value="1"/>
</dbReference>
<dbReference type="CDD" id="cd04301">
    <property type="entry name" value="NAT_SF"/>
    <property type="match status" value="1"/>
</dbReference>
<evidence type="ECO:0000256" key="2">
    <source>
        <dbReference type="ARBA" id="ARBA00023315"/>
    </source>
</evidence>
<organism evidence="4 5">
    <name type="scientific">Sediminicola luteus</name>
    <dbReference type="NCBI Taxonomy" id="319238"/>
    <lineage>
        <taxon>Bacteria</taxon>
        <taxon>Pseudomonadati</taxon>
        <taxon>Bacteroidota</taxon>
        <taxon>Flavobacteriia</taxon>
        <taxon>Flavobacteriales</taxon>
        <taxon>Flavobacteriaceae</taxon>
        <taxon>Sediminicola</taxon>
    </lineage>
</organism>